<proteinExistence type="predicted"/>
<keyword evidence="1" id="KW-0732">Signal</keyword>
<feature type="chain" id="PRO_5037244176" evidence="1">
    <location>
        <begin position="24"/>
        <end position="407"/>
    </location>
</feature>
<dbReference type="RefSeq" id="WP_215338869.1">
    <property type="nucleotide sequence ID" value="NZ_JAGSGD010000001.1"/>
</dbReference>
<dbReference type="Proteomes" id="UP000622580">
    <property type="component" value="Unassembled WGS sequence"/>
</dbReference>
<evidence type="ECO:0000256" key="1">
    <source>
        <dbReference type="SAM" id="SignalP"/>
    </source>
</evidence>
<comment type="caution">
    <text evidence="2">The sequence shown here is derived from an EMBL/GenBank/DDBJ whole genome shotgun (WGS) entry which is preliminary data.</text>
</comment>
<gene>
    <name evidence="2" type="ORF">JKL49_05655</name>
</gene>
<reference evidence="2" key="1">
    <citation type="submission" date="2021-04" db="EMBL/GenBank/DDBJ databases">
        <title>Draft genome assembly of strain Phenylobacterium sp. 20VBR1 using MiniION and Illumina platforms.</title>
        <authorList>
            <person name="Thomas F.A."/>
            <person name="Krishnan K.P."/>
            <person name="Sinha R.K."/>
        </authorList>
    </citation>
    <scope>NUCLEOTIDE SEQUENCE</scope>
    <source>
        <strain evidence="2">20VBR1</strain>
    </source>
</reference>
<keyword evidence="3" id="KW-1185">Reference proteome</keyword>
<protein>
    <submittedName>
        <fullName evidence="2">Uncharacterized protein</fullName>
    </submittedName>
</protein>
<dbReference type="AlphaFoldDB" id="A0A941D0Y8"/>
<evidence type="ECO:0000313" key="3">
    <source>
        <dbReference type="Proteomes" id="UP000622580"/>
    </source>
</evidence>
<feature type="signal peptide" evidence="1">
    <location>
        <begin position="1"/>
        <end position="23"/>
    </location>
</feature>
<organism evidence="2 3">
    <name type="scientific">Phenylobacterium glaciei</name>
    <dbReference type="NCBI Taxonomy" id="2803784"/>
    <lineage>
        <taxon>Bacteria</taxon>
        <taxon>Pseudomonadati</taxon>
        <taxon>Pseudomonadota</taxon>
        <taxon>Alphaproteobacteria</taxon>
        <taxon>Caulobacterales</taxon>
        <taxon>Caulobacteraceae</taxon>
        <taxon>Phenylobacterium</taxon>
    </lineage>
</organism>
<accession>A0A941D0Y8</accession>
<sequence length="407" mass="44757">MWKSDWRNARPWFALTAAPLAVALLGAEAKPADIVSTPAPSAGASRETTPTYWQVTQTGDKRQDMPDSKFCMYKQLPTEFTAFAKAVSVSGLQECTHKVAQATDGTSVSEMSCKMKLSETLIMHSLFKTWGTPHDLHTRMETRSEGFGPDFDKPHFTETRMVYIGECPLNVKPGQYLTPDGEIYDPMNSLFKPPTEAEIAADKVRLAAIVPPPIVVTPESKRVVEGRFEVVCSSSRKWGRLKVADEVFPFGAPNQHWRARPEIGVSALGEHLLIWHVDTADLAVEEFDTEPNYTVRVGRDYVFTPPIAQHDSVTAHGNPSMSSKARAKDFARKVADERGETNCDLQSCFTSDGEGERFFKAFDRVAAKGGDLTISALDAKGPVTVRYSLKGLGGIIKRLEACTAPVA</sequence>
<dbReference type="EMBL" id="JAGSGD010000001">
    <property type="protein sequence ID" value="MBR7618868.1"/>
    <property type="molecule type" value="Genomic_DNA"/>
</dbReference>
<evidence type="ECO:0000313" key="2">
    <source>
        <dbReference type="EMBL" id="MBR7618868.1"/>
    </source>
</evidence>
<name>A0A941D0Y8_9CAUL</name>